<dbReference type="Proteomes" id="UP001165065">
    <property type="component" value="Unassembled WGS sequence"/>
</dbReference>
<feature type="transmembrane region" description="Helical" evidence="14">
    <location>
        <begin position="538"/>
        <end position="558"/>
    </location>
</feature>
<name>A0A9W7GQK7_9STRA</name>
<feature type="transmembrane region" description="Helical" evidence="14">
    <location>
        <begin position="316"/>
        <end position="337"/>
    </location>
</feature>
<keyword evidence="2" id="KW-0813">Transport</keyword>
<feature type="compositionally biased region" description="Polar residues" evidence="13">
    <location>
        <begin position="125"/>
        <end position="138"/>
    </location>
</feature>
<evidence type="ECO:0000256" key="6">
    <source>
        <dbReference type="ARBA" id="ARBA00022837"/>
    </source>
</evidence>
<dbReference type="Gene3D" id="1.20.120.350">
    <property type="entry name" value="Voltage-gated potassium channels. Chain C"/>
    <property type="match status" value="1"/>
</dbReference>
<keyword evidence="6" id="KW-0106">Calcium</keyword>
<keyword evidence="17" id="KW-1185">Reference proteome</keyword>
<accession>A0A9W7GQK7</accession>
<evidence type="ECO:0000256" key="5">
    <source>
        <dbReference type="ARBA" id="ARBA00022692"/>
    </source>
</evidence>
<keyword evidence="8 14" id="KW-1133">Transmembrane helix</keyword>
<proteinExistence type="predicted"/>
<protein>
    <recommendedName>
        <fullName evidence="15">Ion transport domain-containing protein</fullName>
    </recommendedName>
</protein>
<evidence type="ECO:0000256" key="4">
    <source>
        <dbReference type="ARBA" id="ARBA00022673"/>
    </source>
</evidence>
<evidence type="ECO:0000256" key="2">
    <source>
        <dbReference type="ARBA" id="ARBA00022448"/>
    </source>
</evidence>
<feature type="transmembrane region" description="Helical" evidence="14">
    <location>
        <begin position="455"/>
        <end position="475"/>
    </location>
</feature>
<dbReference type="InterPro" id="IPR050599">
    <property type="entry name" value="VDCC_alpha-1_subunit"/>
</dbReference>
<dbReference type="SUPFAM" id="SSF81324">
    <property type="entry name" value="Voltage-gated potassium channels"/>
    <property type="match status" value="1"/>
</dbReference>
<dbReference type="InterPro" id="IPR027359">
    <property type="entry name" value="Volt_channel_dom_sf"/>
</dbReference>
<feature type="transmembrane region" description="Helical" evidence="14">
    <location>
        <begin position="64"/>
        <end position="85"/>
    </location>
</feature>
<dbReference type="Pfam" id="PF00520">
    <property type="entry name" value="Ion_trans"/>
    <property type="match status" value="1"/>
</dbReference>
<organism evidence="16 17">
    <name type="scientific">Triparma columacea</name>
    <dbReference type="NCBI Taxonomy" id="722753"/>
    <lineage>
        <taxon>Eukaryota</taxon>
        <taxon>Sar</taxon>
        <taxon>Stramenopiles</taxon>
        <taxon>Ochrophyta</taxon>
        <taxon>Bolidophyceae</taxon>
        <taxon>Parmales</taxon>
        <taxon>Triparmaceae</taxon>
        <taxon>Triparma</taxon>
    </lineage>
</organism>
<evidence type="ECO:0000256" key="1">
    <source>
        <dbReference type="ARBA" id="ARBA00004141"/>
    </source>
</evidence>
<evidence type="ECO:0000256" key="8">
    <source>
        <dbReference type="ARBA" id="ARBA00022989"/>
    </source>
</evidence>
<feature type="region of interest" description="Disordered" evidence="13">
    <location>
        <begin position="103"/>
        <end position="148"/>
    </location>
</feature>
<feature type="transmembrane region" description="Helical" evidence="14">
    <location>
        <begin position="349"/>
        <end position="369"/>
    </location>
</feature>
<dbReference type="OrthoDB" id="199197at2759"/>
<dbReference type="PANTHER" id="PTHR45628">
    <property type="entry name" value="VOLTAGE-DEPENDENT CALCIUM CHANNEL TYPE A SUBUNIT ALPHA-1"/>
    <property type="match status" value="1"/>
</dbReference>
<keyword evidence="12" id="KW-0407">Ion channel</keyword>
<feature type="transmembrane region" description="Helical" evidence="14">
    <location>
        <begin position="507"/>
        <end position="532"/>
    </location>
</feature>
<evidence type="ECO:0000256" key="9">
    <source>
        <dbReference type="ARBA" id="ARBA00023065"/>
    </source>
</evidence>
<keyword evidence="9" id="KW-0406">Ion transport</keyword>
<evidence type="ECO:0000256" key="10">
    <source>
        <dbReference type="ARBA" id="ARBA00023136"/>
    </source>
</evidence>
<dbReference type="GO" id="GO:0098703">
    <property type="term" value="P:calcium ion import across plasma membrane"/>
    <property type="evidence" value="ECO:0007669"/>
    <property type="project" value="TreeGrafter"/>
</dbReference>
<dbReference type="EMBL" id="BRYA01000462">
    <property type="protein sequence ID" value="GMI49101.1"/>
    <property type="molecule type" value="Genomic_DNA"/>
</dbReference>
<feature type="compositionally biased region" description="Basic and acidic residues" evidence="13">
    <location>
        <begin position="139"/>
        <end position="148"/>
    </location>
</feature>
<gene>
    <name evidence="16" type="ORF">TrCOL_g7429</name>
</gene>
<keyword evidence="4" id="KW-0107">Calcium channel</keyword>
<feature type="transmembrane region" description="Helical" evidence="14">
    <location>
        <begin position="283"/>
        <end position="304"/>
    </location>
</feature>
<comment type="subcellular location">
    <subcellularLocation>
        <location evidence="1">Membrane</location>
        <topology evidence="1">Multi-pass membrane protein</topology>
    </subcellularLocation>
</comment>
<evidence type="ECO:0000259" key="15">
    <source>
        <dbReference type="Pfam" id="PF00520"/>
    </source>
</evidence>
<feature type="domain" description="Ion transport" evidence="15">
    <location>
        <begin position="286"/>
        <end position="441"/>
    </location>
</feature>
<evidence type="ECO:0000256" key="12">
    <source>
        <dbReference type="ARBA" id="ARBA00023303"/>
    </source>
</evidence>
<dbReference type="InterPro" id="IPR005821">
    <property type="entry name" value="Ion_trans_dom"/>
</dbReference>
<evidence type="ECO:0000256" key="11">
    <source>
        <dbReference type="ARBA" id="ARBA00023180"/>
    </source>
</evidence>
<comment type="caution">
    <text evidence="16">The sequence shown here is derived from an EMBL/GenBank/DDBJ whole genome shotgun (WGS) entry which is preliminary data.</text>
</comment>
<dbReference type="GO" id="GO:0005891">
    <property type="term" value="C:voltage-gated calcium channel complex"/>
    <property type="evidence" value="ECO:0007669"/>
    <property type="project" value="TreeGrafter"/>
</dbReference>
<reference evidence="17" key="1">
    <citation type="journal article" date="2023" name="Commun. Biol.">
        <title>Genome analysis of Parmales, the sister group of diatoms, reveals the evolutionary specialization of diatoms from phago-mixotrophs to photoautotrophs.</title>
        <authorList>
            <person name="Ban H."/>
            <person name="Sato S."/>
            <person name="Yoshikawa S."/>
            <person name="Yamada K."/>
            <person name="Nakamura Y."/>
            <person name="Ichinomiya M."/>
            <person name="Sato N."/>
            <person name="Blanc-Mathieu R."/>
            <person name="Endo H."/>
            <person name="Kuwata A."/>
            <person name="Ogata H."/>
        </authorList>
    </citation>
    <scope>NUCLEOTIDE SEQUENCE [LARGE SCALE GENOMIC DNA]</scope>
</reference>
<dbReference type="GO" id="GO:0008331">
    <property type="term" value="F:high voltage-gated calcium channel activity"/>
    <property type="evidence" value="ECO:0007669"/>
    <property type="project" value="TreeGrafter"/>
</dbReference>
<sequence>MSVGCAPSCGETSIFGVEGECQLDNSSRSIHFFCKCPAGFSGEDYWWSEDDCHVNVPFLERWHLAVTVIYGFAFLLSALGLFFALDRDVTAYKQVMGKKKSQEMKDLEKRMTNASKQSNDKSDKSGTSSVASLNSVTDESPKAPERSVIEKATIPAPTGFGSYISILREMQRQKKYFKIGKLFGLHFIFSLCGGIYLVMTLQGIYRIDNNAFQNLALSVAASALFAGLWEVVEIWHRAIPKSLVKRADKTRMTGGGETDLPAELKNASSAQAKVLVFLQDGKTMAFTLSLVLASVIVSIFQIANDKEGVGYDVFEYLVFAIFLLELVIRIYCWYCCFKNKSFFGDKYNLLDVIVVLIDVLIIGVSLSAGKSTGDTAGDVGGFAKILRVVRFCRVLRILRAIRMFSVIGSKSLLHSEVRVRRIVVLHSRVGALWFSVAGFVLPLALGNNKVGDRMLMMGMFITITDFVGAMVIICLDIKRMLDDVLSNGSKETQKNEIFLKAEFKRKVTLGGVLTIGPVASIFTLLLSVSPLFHPDGSFWFTLCALLAVCWNVLMFLIINRGKLQEAQAKLTSRSLSSSRATKSAVSPAPTEQK</sequence>
<evidence type="ECO:0000256" key="14">
    <source>
        <dbReference type="SAM" id="Phobius"/>
    </source>
</evidence>
<evidence type="ECO:0000313" key="17">
    <source>
        <dbReference type="Proteomes" id="UP001165065"/>
    </source>
</evidence>
<feature type="transmembrane region" description="Helical" evidence="14">
    <location>
        <begin position="182"/>
        <end position="205"/>
    </location>
</feature>
<evidence type="ECO:0000256" key="13">
    <source>
        <dbReference type="SAM" id="MobiDB-lite"/>
    </source>
</evidence>
<keyword evidence="7" id="KW-0851">Voltage-gated channel</keyword>
<feature type="transmembrane region" description="Helical" evidence="14">
    <location>
        <begin position="422"/>
        <end position="443"/>
    </location>
</feature>
<evidence type="ECO:0000256" key="3">
    <source>
        <dbReference type="ARBA" id="ARBA00022568"/>
    </source>
</evidence>
<evidence type="ECO:0000256" key="7">
    <source>
        <dbReference type="ARBA" id="ARBA00022882"/>
    </source>
</evidence>
<keyword evidence="3" id="KW-0109">Calcium transport</keyword>
<keyword evidence="11" id="KW-0325">Glycoprotein</keyword>
<evidence type="ECO:0000313" key="16">
    <source>
        <dbReference type="EMBL" id="GMI49101.1"/>
    </source>
</evidence>
<keyword evidence="5 14" id="KW-0812">Transmembrane</keyword>
<dbReference type="AlphaFoldDB" id="A0A9W7GQK7"/>
<keyword evidence="10 14" id="KW-0472">Membrane</keyword>
<dbReference type="PANTHER" id="PTHR45628:SF7">
    <property type="entry name" value="VOLTAGE-DEPENDENT CALCIUM CHANNEL TYPE A SUBUNIT ALPHA-1"/>
    <property type="match status" value="1"/>
</dbReference>